<sequence length="109" mass="11872">MYLISRDHIRYAHDKTDPPALSIDTGDCVRLETYDARTGTIRADTDLLDHPHPEGANPITGPIFVKGAEPGDSLQVHILGITLADQGFLAVKKNVGLLAHRADQYATKV</sequence>
<proteinExistence type="predicted"/>
<dbReference type="Pfam" id="PF03069">
    <property type="entry name" value="FmdA_AmdA"/>
    <property type="match status" value="1"/>
</dbReference>
<dbReference type="SUPFAM" id="SSF141130">
    <property type="entry name" value="Acetamidase/Formamidase-like"/>
    <property type="match status" value="1"/>
</dbReference>
<feature type="non-terminal residue" evidence="1">
    <location>
        <position position="109"/>
    </location>
</feature>
<dbReference type="PANTHER" id="PTHR31891:SF1">
    <property type="entry name" value="FORMAMIDASE C869.04-RELATED"/>
    <property type="match status" value="1"/>
</dbReference>
<protein>
    <recommendedName>
        <fullName evidence="2">Acetamidase</fullName>
    </recommendedName>
</protein>
<evidence type="ECO:0000313" key="1">
    <source>
        <dbReference type="EMBL" id="SVC89674.1"/>
    </source>
</evidence>
<dbReference type="GO" id="GO:0016811">
    <property type="term" value="F:hydrolase activity, acting on carbon-nitrogen (but not peptide) bonds, in linear amides"/>
    <property type="evidence" value="ECO:0007669"/>
    <property type="project" value="InterPro"/>
</dbReference>
<dbReference type="PANTHER" id="PTHR31891">
    <property type="entry name" value="FORMAMIDASE C869.04-RELATED"/>
    <property type="match status" value="1"/>
</dbReference>
<dbReference type="Gene3D" id="2.60.120.580">
    <property type="entry name" value="Acetamidase/Formamidase-like domains"/>
    <property type="match status" value="1"/>
</dbReference>
<gene>
    <name evidence="1" type="ORF">METZ01_LOCUS342528</name>
</gene>
<evidence type="ECO:0008006" key="2">
    <source>
        <dbReference type="Google" id="ProtNLM"/>
    </source>
</evidence>
<reference evidence="1" key="1">
    <citation type="submission" date="2018-05" db="EMBL/GenBank/DDBJ databases">
        <authorList>
            <person name="Lanie J.A."/>
            <person name="Ng W.-L."/>
            <person name="Kazmierczak K.M."/>
            <person name="Andrzejewski T.M."/>
            <person name="Davidsen T.M."/>
            <person name="Wayne K.J."/>
            <person name="Tettelin H."/>
            <person name="Glass J.I."/>
            <person name="Rusch D."/>
            <person name="Podicherti R."/>
            <person name="Tsui H.-C.T."/>
            <person name="Winkler M.E."/>
        </authorList>
    </citation>
    <scope>NUCLEOTIDE SEQUENCE</scope>
</reference>
<dbReference type="InterPro" id="IPR004304">
    <property type="entry name" value="FmdA_AmdA"/>
</dbReference>
<dbReference type="AlphaFoldDB" id="A0A382QVZ5"/>
<accession>A0A382QVZ5</accession>
<organism evidence="1">
    <name type="scientific">marine metagenome</name>
    <dbReference type="NCBI Taxonomy" id="408172"/>
    <lineage>
        <taxon>unclassified sequences</taxon>
        <taxon>metagenomes</taxon>
        <taxon>ecological metagenomes</taxon>
    </lineage>
</organism>
<name>A0A382QVZ5_9ZZZZ</name>
<dbReference type="EMBL" id="UINC01117323">
    <property type="protein sequence ID" value="SVC89674.1"/>
    <property type="molecule type" value="Genomic_DNA"/>
</dbReference>